<feature type="compositionally biased region" description="Basic and acidic residues" evidence="1">
    <location>
        <begin position="1"/>
        <end position="14"/>
    </location>
</feature>
<gene>
    <name evidence="2" type="ORF">Cni_G26768</name>
</gene>
<dbReference type="EMBL" id="CP136897">
    <property type="protein sequence ID" value="WOL17975.1"/>
    <property type="molecule type" value="Genomic_DNA"/>
</dbReference>
<feature type="region of interest" description="Disordered" evidence="1">
    <location>
        <begin position="1"/>
        <end position="117"/>
    </location>
</feature>
<organism evidence="2 3">
    <name type="scientific">Canna indica</name>
    <name type="common">Indian-shot</name>
    <dbReference type="NCBI Taxonomy" id="4628"/>
    <lineage>
        <taxon>Eukaryota</taxon>
        <taxon>Viridiplantae</taxon>
        <taxon>Streptophyta</taxon>
        <taxon>Embryophyta</taxon>
        <taxon>Tracheophyta</taxon>
        <taxon>Spermatophyta</taxon>
        <taxon>Magnoliopsida</taxon>
        <taxon>Liliopsida</taxon>
        <taxon>Zingiberales</taxon>
        <taxon>Cannaceae</taxon>
        <taxon>Canna</taxon>
    </lineage>
</organism>
<name>A0AAQ3L0D6_9LILI</name>
<dbReference type="AlphaFoldDB" id="A0AAQ3L0D6"/>
<evidence type="ECO:0000256" key="1">
    <source>
        <dbReference type="SAM" id="MobiDB-lite"/>
    </source>
</evidence>
<feature type="compositionally biased region" description="Low complexity" evidence="1">
    <location>
        <begin position="19"/>
        <end position="34"/>
    </location>
</feature>
<feature type="compositionally biased region" description="Basic and acidic residues" evidence="1">
    <location>
        <begin position="52"/>
        <end position="61"/>
    </location>
</feature>
<evidence type="ECO:0000313" key="3">
    <source>
        <dbReference type="Proteomes" id="UP001327560"/>
    </source>
</evidence>
<protein>
    <submittedName>
        <fullName evidence="2">Uncharacterized protein</fullName>
    </submittedName>
</protein>
<feature type="compositionally biased region" description="Polar residues" evidence="1">
    <location>
        <begin position="104"/>
        <end position="116"/>
    </location>
</feature>
<dbReference type="Proteomes" id="UP001327560">
    <property type="component" value="Chromosome 8"/>
</dbReference>
<proteinExistence type="predicted"/>
<reference evidence="2 3" key="1">
    <citation type="submission" date="2023-10" db="EMBL/GenBank/DDBJ databases">
        <title>Chromosome-scale genome assembly provides insights into flower coloration mechanisms of Canna indica.</title>
        <authorList>
            <person name="Li C."/>
        </authorList>
    </citation>
    <scope>NUCLEOTIDE SEQUENCE [LARGE SCALE GENOMIC DNA]</scope>
    <source>
        <tissue evidence="2">Flower</tissue>
    </source>
</reference>
<evidence type="ECO:0000313" key="2">
    <source>
        <dbReference type="EMBL" id="WOL17975.1"/>
    </source>
</evidence>
<accession>A0AAQ3L0D6</accession>
<keyword evidence="3" id="KW-1185">Reference proteome</keyword>
<sequence>MPPSSEREDTKEDTGSNIVSSVLVPRSRSVPAPSTAEQRGIGSSEDVAGVAEDLRSDKRPEMTLATGTTSLDKEPTTTNFDKDEEEEVLRLGPEWGRTGAAPSDSGNSTIEDSSLASGEKSGLFVFVDKKVLKATLLEDIDESQLPEQYVFGHQTTKKDSAMKRS</sequence>